<organism evidence="1 2">
    <name type="scientific">Candidatus Thalassospirochaeta sargassi</name>
    <dbReference type="NCBI Taxonomy" id="3119039"/>
    <lineage>
        <taxon>Bacteria</taxon>
        <taxon>Pseudomonadati</taxon>
        <taxon>Spirochaetota</taxon>
        <taxon>Spirochaetia</taxon>
        <taxon>Spirochaetales</taxon>
        <taxon>Spirochaetaceae</taxon>
        <taxon>Candidatus Thalassospirochaeta</taxon>
    </lineage>
</organism>
<dbReference type="PROSITE" id="PS51257">
    <property type="entry name" value="PROKAR_LIPOPROTEIN"/>
    <property type="match status" value="1"/>
</dbReference>
<protein>
    <submittedName>
        <fullName evidence="1">Uncharacterized protein</fullName>
    </submittedName>
</protein>
<name>A0AAJ1MP91_9SPIO</name>
<comment type="caution">
    <text evidence="1">The sequence shown here is derived from an EMBL/GenBank/DDBJ whole genome shotgun (WGS) entry which is preliminary data.</text>
</comment>
<gene>
    <name evidence="1" type="ORF">PQJ61_11635</name>
</gene>
<dbReference type="EMBL" id="JAQQAL010000024">
    <property type="protein sequence ID" value="MDC7227404.1"/>
    <property type="molecule type" value="Genomic_DNA"/>
</dbReference>
<sequence>MRDKAVYILTFVFLTSIISGCNSLGKPEEASTQAQAEQASTESEKVLPYGWSHETEITNPGSRSEGSISRLFFRYTEVPPVFDIIIIDGFVFTYQPMIQLWDASGYIETGSSIAPASVEDALTRNELKRGWYLSPNDEIKTCTPAEWIWVSAGGIEARISPDYLDDFISFYEFKPITGQIPFK</sequence>
<evidence type="ECO:0000313" key="2">
    <source>
        <dbReference type="Proteomes" id="UP001221217"/>
    </source>
</evidence>
<proteinExistence type="predicted"/>
<evidence type="ECO:0000313" key="1">
    <source>
        <dbReference type="EMBL" id="MDC7227404.1"/>
    </source>
</evidence>
<accession>A0AAJ1MP91</accession>
<dbReference type="AlphaFoldDB" id="A0AAJ1MP91"/>
<reference evidence="1 2" key="1">
    <citation type="submission" date="2022-12" db="EMBL/GenBank/DDBJ databases">
        <title>Metagenome assembled genome from gulf of manar.</title>
        <authorList>
            <person name="Kohli P."/>
            <person name="Pk S."/>
            <person name="Venkata Ramana C."/>
            <person name="Sasikala C."/>
        </authorList>
    </citation>
    <scope>NUCLEOTIDE SEQUENCE [LARGE SCALE GENOMIC DNA]</scope>
    <source>
        <strain evidence="1">JB008</strain>
    </source>
</reference>
<dbReference type="Proteomes" id="UP001221217">
    <property type="component" value="Unassembled WGS sequence"/>
</dbReference>